<accession>A0A6J7DDN9</accession>
<dbReference type="EC" id="6.1.1.16" evidence="3"/>
<dbReference type="Gene3D" id="1.20.120.1910">
    <property type="entry name" value="Cysteine-tRNA ligase, C-terminal anti-codon recognition domain"/>
    <property type="match status" value="1"/>
</dbReference>
<evidence type="ECO:0000256" key="7">
    <source>
        <dbReference type="ARBA" id="ARBA00022741"/>
    </source>
</evidence>
<keyword evidence="8" id="KW-0862">Zinc</keyword>
<evidence type="ECO:0000256" key="10">
    <source>
        <dbReference type="ARBA" id="ARBA00022917"/>
    </source>
</evidence>
<evidence type="ECO:0000256" key="4">
    <source>
        <dbReference type="ARBA" id="ARBA00022490"/>
    </source>
</evidence>
<dbReference type="GO" id="GO:0046872">
    <property type="term" value="F:metal ion binding"/>
    <property type="evidence" value="ECO:0007669"/>
    <property type="project" value="UniProtKB-KW"/>
</dbReference>
<comment type="similarity">
    <text evidence="2">Belongs to the class-I aminoacyl-tRNA synthetase family.</text>
</comment>
<keyword evidence="10" id="KW-0648">Protein biosynthesis</keyword>
<dbReference type="CDD" id="cd00672">
    <property type="entry name" value="CysRS_core"/>
    <property type="match status" value="1"/>
</dbReference>
<keyword evidence="7" id="KW-0547">Nucleotide-binding</keyword>
<evidence type="ECO:0000259" key="13">
    <source>
        <dbReference type="SMART" id="SM00840"/>
    </source>
</evidence>
<evidence type="ECO:0000313" key="15">
    <source>
        <dbReference type="EMBL" id="CAB5012891.1"/>
    </source>
</evidence>
<dbReference type="SMART" id="SM00840">
    <property type="entry name" value="DALR_2"/>
    <property type="match status" value="1"/>
</dbReference>
<evidence type="ECO:0000256" key="3">
    <source>
        <dbReference type="ARBA" id="ARBA00012832"/>
    </source>
</evidence>
<keyword evidence="11" id="KW-0030">Aminoacyl-tRNA synthetase</keyword>
<evidence type="ECO:0000313" key="14">
    <source>
        <dbReference type="EMBL" id="CAB4868441.1"/>
    </source>
</evidence>
<dbReference type="PRINTS" id="PR00983">
    <property type="entry name" value="TRNASYNTHCYS"/>
</dbReference>
<organism evidence="14">
    <name type="scientific">freshwater metagenome</name>
    <dbReference type="NCBI Taxonomy" id="449393"/>
    <lineage>
        <taxon>unclassified sequences</taxon>
        <taxon>metagenomes</taxon>
        <taxon>ecological metagenomes</taxon>
    </lineage>
</organism>
<dbReference type="NCBIfam" id="TIGR00435">
    <property type="entry name" value="cysS"/>
    <property type="match status" value="1"/>
</dbReference>
<dbReference type="HAMAP" id="MF_00041">
    <property type="entry name" value="Cys_tRNA_synth"/>
    <property type="match status" value="1"/>
</dbReference>
<evidence type="ECO:0000256" key="11">
    <source>
        <dbReference type="ARBA" id="ARBA00023146"/>
    </source>
</evidence>
<dbReference type="PANTHER" id="PTHR10890">
    <property type="entry name" value="CYSTEINYL-TRNA SYNTHETASE"/>
    <property type="match status" value="1"/>
</dbReference>
<proteinExistence type="inferred from homology"/>
<dbReference type="EMBL" id="CAFBLT010000001">
    <property type="protein sequence ID" value="CAB4868441.1"/>
    <property type="molecule type" value="Genomic_DNA"/>
</dbReference>
<comment type="cofactor">
    <cofactor evidence="1">
        <name>Zn(2+)</name>
        <dbReference type="ChEBI" id="CHEBI:29105"/>
    </cofactor>
</comment>
<sequence length="459" mass="50468">MLRLHDTASREVQPLTLRDEGKVSMYVCGPTVYDLPHLGHGRFTLVFDVLRRYLIFSGFEVTYVSNITDIDDNIIRRAEREGRSEAEVAKEFEGHWWDAMDALGVLRPDHTPHATEFVGSMITTISQLLERGVAYATSDGVYLETTKVEGYGLLAGQPLDSLRAGARVEENDEKRSPLDFALWKAAKPGEPLWDAPFGGGRPGWHTECVVMSLELLGEGFDLHGGGLDLKFPHHENERAQAVALGKDFAHHWTHNGWVMVEGEKMSKSLGNFTSLTDLLASADPRSYRLLVLRSHYRAPIEVTTETIADAERGLARLDSLARRLHLTSPVAPLRRSDLNGDAAVIESFCALMDDDLQTPQALALIFDLVSSANTALDEGDQERATMLGETAVGLCAALGLSVKAAHLEIDADTLALAEARDKARDEKDFAAADALRDQLTALGWVVEDTPDGTGLRREE</sequence>
<dbReference type="InterPro" id="IPR009080">
    <property type="entry name" value="tRNAsynth_Ia_anticodon-bd"/>
</dbReference>
<keyword evidence="9" id="KW-0067">ATP-binding</keyword>
<feature type="domain" description="Cysteinyl-tRNA synthetase class Ia DALR" evidence="13">
    <location>
        <begin position="347"/>
        <end position="409"/>
    </location>
</feature>
<dbReference type="InterPro" id="IPR014729">
    <property type="entry name" value="Rossmann-like_a/b/a_fold"/>
</dbReference>
<dbReference type="GO" id="GO:0005524">
    <property type="term" value="F:ATP binding"/>
    <property type="evidence" value="ECO:0007669"/>
    <property type="project" value="UniProtKB-KW"/>
</dbReference>
<evidence type="ECO:0000256" key="8">
    <source>
        <dbReference type="ARBA" id="ARBA00022833"/>
    </source>
</evidence>
<dbReference type="EMBL" id="CAFBPM010000003">
    <property type="protein sequence ID" value="CAB5012891.1"/>
    <property type="molecule type" value="Genomic_DNA"/>
</dbReference>
<evidence type="ECO:0000256" key="1">
    <source>
        <dbReference type="ARBA" id="ARBA00001947"/>
    </source>
</evidence>
<evidence type="ECO:0000256" key="12">
    <source>
        <dbReference type="ARBA" id="ARBA00031499"/>
    </source>
</evidence>
<keyword evidence="5" id="KW-0436">Ligase</keyword>
<dbReference type="Pfam" id="PF23493">
    <property type="entry name" value="CysS_C"/>
    <property type="match status" value="1"/>
</dbReference>
<dbReference type="GO" id="GO:0004817">
    <property type="term" value="F:cysteine-tRNA ligase activity"/>
    <property type="evidence" value="ECO:0007669"/>
    <property type="project" value="UniProtKB-EC"/>
</dbReference>
<dbReference type="InterPro" id="IPR032678">
    <property type="entry name" value="tRNA-synt_1_cat_dom"/>
</dbReference>
<dbReference type="SUPFAM" id="SSF52374">
    <property type="entry name" value="Nucleotidylyl transferase"/>
    <property type="match status" value="1"/>
</dbReference>
<dbReference type="InterPro" id="IPR024909">
    <property type="entry name" value="Cys-tRNA/MSH_ligase"/>
</dbReference>
<dbReference type="InterPro" id="IPR056411">
    <property type="entry name" value="CysS_C"/>
</dbReference>
<dbReference type="AlphaFoldDB" id="A0A6J7DDN9"/>
<protein>
    <recommendedName>
        <fullName evidence="3">cysteine--tRNA ligase</fullName>
        <ecNumber evidence="3">6.1.1.16</ecNumber>
    </recommendedName>
    <alternativeName>
        <fullName evidence="12">Cysteinyl-tRNA synthetase</fullName>
    </alternativeName>
</protein>
<dbReference type="Gene3D" id="3.40.50.620">
    <property type="entry name" value="HUPs"/>
    <property type="match status" value="1"/>
</dbReference>
<dbReference type="SUPFAM" id="SSF47323">
    <property type="entry name" value="Anticodon-binding domain of a subclass of class I aminoacyl-tRNA synthetases"/>
    <property type="match status" value="1"/>
</dbReference>
<dbReference type="Pfam" id="PF09190">
    <property type="entry name" value="DALR_2"/>
    <property type="match status" value="1"/>
</dbReference>
<dbReference type="Pfam" id="PF01406">
    <property type="entry name" value="tRNA-synt_1e"/>
    <property type="match status" value="1"/>
</dbReference>
<name>A0A6J7DDN9_9ZZZZ</name>
<keyword evidence="6" id="KW-0479">Metal-binding</keyword>
<evidence type="ECO:0000256" key="2">
    <source>
        <dbReference type="ARBA" id="ARBA00005594"/>
    </source>
</evidence>
<dbReference type="GO" id="GO:0005829">
    <property type="term" value="C:cytosol"/>
    <property type="evidence" value="ECO:0007669"/>
    <property type="project" value="TreeGrafter"/>
</dbReference>
<dbReference type="GO" id="GO:0006423">
    <property type="term" value="P:cysteinyl-tRNA aminoacylation"/>
    <property type="evidence" value="ECO:0007669"/>
    <property type="project" value="InterPro"/>
</dbReference>
<evidence type="ECO:0000256" key="5">
    <source>
        <dbReference type="ARBA" id="ARBA00022598"/>
    </source>
</evidence>
<dbReference type="InterPro" id="IPR015273">
    <property type="entry name" value="Cys-tRNA-synt_Ia_DALR"/>
</dbReference>
<evidence type="ECO:0000256" key="9">
    <source>
        <dbReference type="ARBA" id="ARBA00022840"/>
    </source>
</evidence>
<gene>
    <name evidence="14" type="ORF">UFOPK3427_00639</name>
    <name evidence="15" type="ORF">UFOPK4112_00418</name>
</gene>
<dbReference type="InterPro" id="IPR015803">
    <property type="entry name" value="Cys-tRNA-ligase"/>
</dbReference>
<dbReference type="PANTHER" id="PTHR10890:SF30">
    <property type="entry name" value="CYSTEINE--TRNA LIGASE"/>
    <property type="match status" value="1"/>
</dbReference>
<evidence type="ECO:0000256" key="6">
    <source>
        <dbReference type="ARBA" id="ARBA00022723"/>
    </source>
</evidence>
<reference evidence="14" key="1">
    <citation type="submission" date="2020-05" db="EMBL/GenBank/DDBJ databases">
        <authorList>
            <person name="Chiriac C."/>
            <person name="Salcher M."/>
            <person name="Ghai R."/>
            <person name="Kavagutti S V."/>
        </authorList>
    </citation>
    <scope>NUCLEOTIDE SEQUENCE</scope>
</reference>
<keyword evidence="4" id="KW-0963">Cytoplasm</keyword>